<accession>A0A846WGA1</accession>
<organism evidence="2 3">
    <name type="scientific">Gordonia polyisoprenivorans</name>
    <dbReference type="NCBI Taxonomy" id="84595"/>
    <lineage>
        <taxon>Bacteria</taxon>
        <taxon>Bacillati</taxon>
        <taxon>Actinomycetota</taxon>
        <taxon>Actinomycetes</taxon>
        <taxon>Mycobacteriales</taxon>
        <taxon>Gordoniaceae</taxon>
        <taxon>Gordonia</taxon>
    </lineage>
</organism>
<evidence type="ECO:0000313" key="2">
    <source>
        <dbReference type="EMBL" id="NKY00805.1"/>
    </source>
</evidence>
<dbReference type="RefSeq" id="WP_006369326.1">
    <property type="nucleotide sequence ID" value="NZ_JAAXPC010000002.1"/>
</dbReference>
<dbReference type="Proteomes" id="UP000563898">
    <property type="component" value="Unassembled WGS sequence"/>
</dbReference>
<proteinExistence type="predicted"/>
<dbReference type="EMBL" id="JAAXPC010000002">
    <property type="protein sequence ID" value="NKY00805.1"/>
    <property type="molecule type" value="Genomic_DNA"/>
</dbReference>
<evidence type="ECO:0000256" key="1">
    <source>
        <dbReference type="SAM" id="MobiDB-lite"/>
    </source>
</evidence>
<dbReference type="AlphaFoldDB" id="A0A846WGA1"/>
<evidence type="ECO:0000313" key="3">
    <source>
        <dbReference type="Proteomes" id="UP000563898"/>
    </source>
</evidence>
<sequence length="58" mass="5883">MIPNTVASNTVVRVAAFLVALAAVFAIAFAVGHAVAPDAGVPVPEHHSTTTDLHGGHR</sequence>
<feature type="region of interest" description="Disordered" evidence="1">
    <location>
        <begin position="38"/>
        <end position="58"/>
    </location>
</feature>
<comment type="caution">
    <text evidence="2">The sequence shown here is derived from an EMBL/GenBank/DDBJ whole genome shotgun (WGS) entry which is preliminary data.</text>
</comment>
<name>A0A846WGA1_9ACTN</name>
<reference evidence="2 3" key="1">
    <citation type="submission" date="2020-04" db="EMBL/GenBank/DDBJ databases">
        <title>MicrobeNet Type strains.</title>
        <authorList>
            <person name="Nicholson A.C."/>
        </authorList>
    </citation>
    <scope>NUCLEOTIDE SEQUENCE [LARGE SCALE GENOMIC DNA]</scope>
    <source>
        <strain evidence="2 3">ATCC BAA-14</strain>
    </source>
</reference>
<gene>
    <name evidence="2" type="ORF">HGA05_04390</name>
</gene>
<protein>
    <submittedName>
        <fullName evidence="2">Uncharacterized protein</fullName>
    </submittedName>
</protein>